<dbReference type="InterPro" id="IPR015422">
    <property type="entry name" value="PyrdxlP-dep_Trfase_small"/>
</dbReference>
<evidence type="ECO:0000313" key="6">
    <source>
        <dbReference type="EMBL" id="UQK58534.1"/>
    </source>
</evidence>
<dbReference type="KEGG" id="fms:M1R53_04655"/>
<organism evidence="6 7">
    <name type="scientific">Fenollaria massiliensis</name>
    <dbReference type="NCBI Taxonomy" id="938288"/>
    <lineage>
        <taxon>Bacteria</taxon>
        <taxon>Bacillati</taxon>
        <taxon>Bacillota</taxon>
        <taxon>Clostridia</taxon>
        <taxon>Eubacteriales</taxon>
        <taxon>Fenollaria</taxon>
    </lineage>
</organism>
<dbReference type="NCBIfam" id="NF001696">
    <property type="entry name" value="PRK00451.1"/>
    <property type="match status" value="1"/>
</dbReference>
<dbReference type="GO" id="GO:0019464">
    <property type="term" value="P:glycine decarboxylation via glycine cleavage system"/>
    <property type="evidence" value="ECO:0007669"/>
    <property type="project" value="UniProtKB-UniRule"/>
</dbReference>
<evidence type="ECO:0000256" key="1">
    <source>
        <dbReference type="ARBA" id="ARBA00003788"/>
    </source>
</evidence>
<dbReference type="GO" id="GO:0004375">
    <property type="term" value="F:glycine dehydrogenase (decarboxylating) activity"/>
    <property type="evidence" value="ECO:0007669"/>
    <property type="project" value="UniProtKB-EC"/>
</dbReference>
<comment type="similarity">
    <text evidence="4">Belongs to the GcvP family. N-terminal subunit subfamily.</text>
</comment>
<evidence type="ECO:0000256" key="4">
    <source>
        <dbReference type="HAMAP-Rule" id="MF_00712"/>
    </source>
</evidence>
<dbReference type="InterPro" id="IPR023010">
    <property type="entry name" value="GcvPA"/>
</dbReference>
<proteinExistence type="inferred from homology"/>
<dbReference type="GO" id="GO:0009116">
    <property type="term" value="P:nucleoside metabolic process"/>
    <property type="evidence" value="ECO:0007669"/>
    <property type="project" value="InterPro"/>
</dbReference>
<dbReference type="InterPro" id="IPR020581">
    <property type="entry name" value="GDC_P"/>
</dbReference>
<dbReference type="HAMAP" id="MF_00712">
    <property type="entry name" value="GcvPA"/>
    <property type="match status" value="1"/>
</dbReference>
<dbReference type="SUPFAM" id="SSF53383">
    <property type="entry name" value="PLP-dependent transferases"/>
    <property type="match status" value="1"/>
</dbReference>
<comment type="subunit">
    <text evidence="4">The glycine cleavage system is composed of four proteins: P, T, L and H. In this organism, the P 'protein' is a heterodimer of two subunits.</text>
</comment>
<evidence type="ECO:0000256" key="3">
    <source>
        <dbReference type="ARBA" id="ARBA00049026"/>
    </source>
</evidence>
<dbReference type="Proteomes" id="UP000831151">
    <property type="component" value="Chromosome"/>
</dbReference>
<name>A0A9E7DIL1_9FIRM</name>
<comment type="catalytic activity">
    <reaction evidence="3 4">
        <text>N(6)-[(R)-lipoyl]-L-lysyl-[glycine-cleavage complex H protein] + glycine + H(+) = N(6)-[(R)-S(8)-aminomethyldihydrolipoyl]-L-lysyl-[glycine-cleavage complex H protein] + CO2</text>
        <dbReference type="Rhea" id="RHEA:24304"/>
        <dbReference type="Rhea" id="RHEA-COMP:10494"/>
        <dbReference type="Rhea" id="RHEA-COMP:10495"/>
        <dbReference type="ChEBI" id="CHEBI:15378"/>
        <dbReference type="ChEBI" id="CHEBI:16526"/>
        <dbReference type="ChEBI" id="CHEBI:57305"/>
        <dbReference type="ChEBI" id="CHEBI:83099"/>
        <dbReference type="ChEBI" id="CHEBI:83143"/>
        <dbReference type="EC" id="1.4.4.2"/>
    </reaction>
</comment>
<dbReference type="CDD" id="cd00613">
    <property type="entry name" value="GDC-P"/>
    <property type="match status" value="1"/>
</dbReference>
<comment type="function">
    <text evidence="1 4">The glycine cleavage system catalyzes the degradation of glycine. The P protein binds the alpha-amino group of glycine through its pyridoxal phosphate cofactor; CO(2) is released and the remaining methylamine moiety is then transferred to the lipoamide cofactor of the H protein.</text>
</comment>
<evidence type="ECO:0000256" key="2">
    <source>
        <dbReference type="ARBA" id="ARBA00023002"/>
    </source>
</evidence>
<dbReference type="InterPro" id="IPR015424">
    <property type="entry name" value="PyrdxlP-dep_Trfase"/>
</dbReference>
<evidence type="ECO:0000313" key="7">
    <source>
        <dbReference type="Proteomes" id="UP000831151"/>
    </source>
</evidence>
<evidence type="ECO:0000259" key="5">
    <source>
        <dbReference type="Pfam" id="PF02347"/>
    </source>
</evidence>
<protein>
    <recommendedName>
        <fullName evidence="4">Probable glycine dehydrogenase (decarboxylating) subunit 1</fullName>
        <ecNumber evidence="4">1.4.4.2</ecNumber>
    </recommendedName>
    <alternativeName>
        <fullName evidence="4">Glycine cleavage system P-protein subunit 1</fullName>
    </alternativeName>
    <alternativeName>
        <fullName evidence="4">Glycine decarboxylase subunit 1</fullName>
    </alternativeName>
    <alternativeName>
        <fullName evidence="4">Glycine dehydrogenase (aminomethyl-transferring) subunit 1</fullName>
    </alternativeName>
</protein>
<dbReference type="Gene3D" id="3.90.1150.10">
    <property type="entry name" value="Aspartate Aminotransferase, domain 1"/>
    <property type="match status" value="1"/>
</dbReference>
<dbReference type="PANTHER" id="PTHR42806">
    <property type="entry name" value="GLYCINE CLEAVAGE SYSTEM P-PROTEIN"/>
    <property type="match status" value="1"/>
</dbReference>
<keyword evidence="7" id="KW-1185">Reference proteome</keyword>
<dbReference type="Gene3D" id="3.40.640.10">
    <property type="entry name" value="Type I PLP-dependent aspartate aminotransferase-like (Major domain)"/>
    <property type="match status" value="1"/>
</dbReference>
<dbReference type="RefSeq" id="WP_249242148.1">
    <property type="nucleotide sequence ID" value="NZ_CP096649.1"/>
</dbReference>
<dbReference type="EC" id="1.4.4.2" evidence="4"/>
<accession>A0A9E7DIL1</accession>
<sequence>MYPYLSQTPENVKEMLDKIGVKSEEDLFDCIPESVRFKGELNLPKHKSELEVRKIMTELADMNCSTNKKVCFLGAGAYDHYIPSVIGAIASRSEFYTSYTPYQPEVSQGTLQMIFEFQTMMSNLVGLPITNASLYDNSNGVVESALMCCNTTRKKQVIVSKALSPSARMVLDTYTHSHNIEVVEIDIKDGATDLDDLKNKLSDDAACVIMQNPNFFGVIEDMKAACDLTHEYKKTYFIADVDTNSLGILQRPGDYGADIVVGEAQAFGIPLSYGGPYLGFISSTDKFMRKLPGRIAGQTVDRNGKRSWVLTLTAREQHIRRDKATSNICSNQGLNVLCATIYMALMGKKGLREVSEQCAKKAHYLQKELCKSGKFKLLYNKPFYKEFVITSDICVDKINEALKANGFMDAFKLSWFYGDEYKNTFMLAVTEKRTKEEMDKLVKVLEGVEC</sequence>
<feature type="domain" description="Glycine cleavage system P-protein N-terminal" evidence="5">
    <location>
        <begin position="4"/>
        <end position="445"/>
    </location>
</feature>
<keyword evidence="2 4" id="KW-0560">Oxidoreductase</keyword>
<dbReference type="Pfam" id="PF02347">
    <property type="entry name" value="GDC-P"/>
    <property type="match status" value="1"/>
</dbReference>
<dbReference type="PIRSF" id="PIRSF006815">
    <property type="entry name" value="GcvPA"/>
    <property type="match status" value="1"/>
</dbReference>
<dbReference type="PANTHER" id="PTHR42806:SF1">
    <property type="entry name" value="GLYCINE DEHYDROGENASE (DECARBOXYLATING)"/>
    <property type="match status" value="1"/>
</dbReference>
<dbReference type="AlphaFoldDB" id="A0A9E7DIL1"/>
<dbReference type="EMBL" id="CP096649">
    <property type="protein sequence ID" value="UQK58534.1"/>
    <property type="molecule type" value="Genomic_DNA"/>
</dbReference>
<dbReference type="InterPro" id="IPR015421">
    <property type="entry name" value="PyrdxlP-dep_Trfase_major"/>
</dbReference>
<gene>
    <name evidence="4 6" type="primary">gcvPA</name>
    <name evidence="6" type="ORF">M1R53_04655</name>
</gene>
<reference evidence="6" key="1">
    <citation type="submission" date="2022-04" db="EMBL/GenBank/DDBJ databases">
        <title>Complete genome sequences of Ezakiella coagulans and Fenollaria massiliensis.</title>
        <authorList>
            <person name="France M.T."/>
            <person name="Clifford J."/>
            <person name="Narina S."/>
            <person name="Rutt L."/>
            <person name="Ravel J."/>
        </authorList>
    </citation>
    <scope>NUCLEOTIDE SEQUENCE</scope>
    <source>
        <strain evidence="6">C0061C2</strain>
    </source>
</reference>
<dbReference type="InterPro" id="IPR049315">
    <property type="entry name" value="GDC-P_N"/>
</dbReference>